<proteinExistence type="predicted"/>
<accession>A0A1Y6B688</accession>
<protein>
    <submittedName>
        <fullName evidence="2">Putative phosphoribosyl transferase</fullName>
    </submittedName>
</protein>
<evidence type="ECO:0000259" key="1">
    <source>
        <dbReference type="Pfam" id="PF00156"/>
    </source>
</evidence>
<dbReference type="STRING" id="560819.SAMN05428998_101280"/>
<reference evidence="2 3" key="1">
    <citation type="submission" date="2017-04" db="EMBL/GenBank/DDBJ databases">
        <authorList>
            <person name="Afonso C.L."/>
            <person name="Miller P.J."/>
            <person name="Scott M.A."/>
            <person name="Spackman E."/>
            <person name="Goraichik I."/>
            <person name="Dimitrov K.M."/>
            <person name="Suarez D.L."/>
            <person name="Swayne D.E."/>
        </authorList>
    </citation>
    <scope>NUCLEOTIDE SEQUENCE [LARGE SCALE GENOMIC DNA]</scope>
    <source>
        <strain evidence="2 3">USBA 355</strain>
    </source>
</reference>
<dbReference type="SUPFAM" id="SSF53271">
    <property type="entry name" value="PRTase-like"/>
    <property type="match status" value="1"/>
</dbReference>
<dbReference type="AlphaFoldDB" id="A0A1Y6B688"/>
<keyword evidence="3" id="KW-1185">Reference proteome</keyword>
<dbReference type="CDD" id="cd06223">
    <property type="entry name" value="PRTases_typeI"/>
    <property type="match status" value="1"/>
</dbReference>
<gene>
    <name evidence="2" type="ORF">SAMN05428998_101280</name>
</gene>
<dbReference type="InterPro" id="IPR029057">
    <property type="entry name" value="PRTase-like"/>
</dbReference>
<sequence length="222" mass="23572">MRIFANRTAAGRELAERLLEKRYADPVVLALPRGGLPVAAEVARALEAPLDLVLVRKIGLPSQPELAVGAVVDGDRPELVVNEALRSVVEADPEAFAALEAHELREIERRRERYLKDRPRARVAGATAIVIDDGLATGATARAALKALRRQGPAKLVLAVPVAPPDTLAALAAEVDEVVCLETSASFFAIGQFYDDFGQLDDAEVVRILDSFAPPTAGGGPA</sequence>
<dbReference type="EMBL" id="FWZX01000001">
    <property type="protein sequence ID" value="SME90031.1"/>
    <property type="molecule type" value="Genomic_DNA"/>
</dbReference>
<feature type="domain" description="Phosphoribosyltransferase" evidence="1">
    <location>
        <begin position="8"/>
        <end position="189"/>
    </location>
</feature>
<dbReference type="Gene3D" id="3.30.1310.20">
    <property type="entry name" value="PRTase-like"/>
    <property type="match status" value="1"/>
</dbReference>
<dbReference type="InterPro" id="IPR000836">
    <property type="entry name" value="PRTase_dom"/>
</dbReference>
<dbReference type="GO" id="GO:0016740">
    <property type="term" value="F:transferase activity"/>
    <property type="evidence" value="ECO:0007669"/>
    <property type="project" value="UniProtKB-KW"/>
</dbReference>
<dbReference type="Gene3D" id="3.40.50.2020">
    <property type="match status" value="1"/>
</dbReference>
<organism evidence="2 3">
    <name type="scientific">Tistlia consotensis USBA 355</name>
    <dbReference type="NCBI Taxonomy" id="560819"/>
    <lineage>
        <taxon>Bacteria</taxon>
        <taxon>Pseudomonadati</taxon>
        <taxon>Pseudomonadota</taxon>
        <taxon>Alphaproteobacteria</taxon>
        <taxon>Rhodospirillales</taxon>
        <taxon>Rhodovibrionaceae</taxon>
        <taxon>Tistlia</taxon>
    </lineage>
</organism>
<evidence type="ECO:0000313" key="2">
    <source>
        <dbReference type="EMBL" id="SME90031.1"/>
    </source>
</evidence>
<dbReference type="Pfam" id="PF00156">
    <property type="entry name" value="Pribosyltran"/>
    <property type="match status" value="1"/>
</dbReference>
<keyword evidence="2" id="KW-0808">Transferase</keyword>
<evidence type="ECO:0000313" key="3">
    <source>
        <dbReference type="Proteomes" id="UP000192917"/>
    </source>
</evidence>
<dbReference type="RefSeq" id="WP_085120635.1">
    <property type="nucleotide sequence ID" value="NZ_FWZX01000001.1"/>
</dbReference>
<name>A0A1Y6B688_9PROT</name>
<dbReference type="Proteomes" id="UP000192917">
    <property type="component" value="Unassembled WGS sequence"/>
</dbReference>